<sequence length="36" mass="3872">KVSAASHPGEASWRHCGWDCGWDWTPGASPTFSSLP</sequence>
<feature type="non-terminal residue" evidence="1">
    <location>
        <position position="1"/>
    </location>
</feature>
<dbReference type="AlphaFoldDB" id="A0A1Q9BNZ6"/>
<reference evidence="1 2" key="1">
    <citation type="submission" date="2016-02" db="EMBL/GenBank/DDBJ databases">
        <title>Genome analysis of coral dinoflagellate symbionts highlights evolutionary adaptations to a symbiotic lifestyle.</title>
        <authorList>
            <person name="Aranda M."/>
            <person name="Li Y."/>
            <person name="Liew Y.J."/>
            <person name="Baumgarten S."/>
            <person name="Simakov O."/>
            <person name="Wilson M."/>
            <person name="Piel J."/>
            <person name="Ashoor H."/>
            <person name="Bougouffa S."/>
            <person name="Bajic V.B."/>
            <person name="Ryu T."/>
            <person name="Ravasi T."/>
            <person name="Bayer T."/>
            <person name="Micklem G."/>
            <person name="Kim H."/>
            <person name="Bhak J."/>
            <person name="Lajeunesse T.C."/>
            <person name="Voolstra C.R."/>
        </authorList>
    </citation>
    <scope>NUCLEOTIDE SEQUENCE [LARGE SCALE GENOMIC DNA]</scope>
    <source>
        <strain evidence="1 2">CCMP2467</strain>
    </source>
</reference>
<name>A0A1Q9BNZ6_SYMMI</name>
<dbReference type="Proteomes" id="UP000186817">
    <property type="component" value="Unassembled WGS sequence"/>
</dbReference>
<feature type="non-terminal residue" evidence="1">
    <location>
        <position position="36"/>
    </location>
</feature>
<proteinExistence type="predicted"/>
<protein>
    <submittedName>
        <fullName evidence="1">Uncharacterized protein</fullName>
    </submittedName>
</protein>
<accession>A0A1Q9BNZ6</accession>
<dbReference type="EMBL" id="LSRX01007811">
    <property type="protein sequence ID" value="OLP71449.1"/>
    <property type="molecule type" value="Genomic_DNA"/>
</dbReference>
<evidence type="ECO:0000313" key="1">
    <source>
        <dbReference type="EMBL" id="OLP71449.1"/>
    </source>
</evidence>
<organism evidence="1 2">
    <name type="scientific">Symbiodinium microadriaticum</name>
    <name type="common">Dinoflagellate</name>
    <name type="synonym">Zooxanthella microadriatica</name>
    <dbReference type="NCBI Taxonomy" id="2951"/>
    <lineage>
        <taxon>Eukaryota</taxon>
        <taxon>Sar</taxon>
        <taxon>Alveolata</taxon>
        <taxon>Dinophyceae</taxon>
        <taxon>Suessiales</taxon>
        <taxon>Symbiodiniaceae</taxon>
        <taxon>Symbiodinium</taxon>
    </lineage>
</organism>
<comment type="caution">
    <text evidence="1">The sequence shown here is derived from an EMBL/GenBank/DDBJ whole genome shotgun (WGS) entry which is preliminary data.</text>
</comment>
<keyword evidence="2" id="KW-1185">Reference proteome</keyword>
<evidence type="ECO:0000313" key="2">
    <source>
        <dbReference type="Proteomes" id="UP000186817"/>
    </source>
</evidence>
<gene>
    <name evidence="1" type="ORF">AK812_SmicGene48417</name>
</gene>